<dbReference type="EMBL" id="WKKF01000001">
    <property type="protein sequence ID" value="MRX53505.1"/>
    <property type="molecule type" value="Genomic_DNA"/>
</dbReference>
<dbReference type="Proteomes" id="UP000441585">
    <property type="component" value="Unassembled WGS sequence"/>
</dbReference>
<evidence type="ECO:0000313" key="1">
    <source>
        <dbReference type="EMBL" id="MRX53505.1"/>
    </source>
</evidence>
<dbReference type="RefSeq" id="WP_070879028.1">
    <property type="nucleotide sequence ID" value="NZ_CAJFZX010000003.1"/>
</dbReference>
<evidence type="ECO:0000313" key="2">
    <source>
        <dbReference type="Proteomes" id="UP000441585"/>
    </source>
</evidence>
<organism evidence="1 2">
    <name type="scientific">Metabacillus idriensis</name>
    <dbReference type="NCBI Taxonomy" id="324768"/>
    <lineage>
        <taxon>Bacteria</taxon>
        <taxon>Bacillati</taxon>
        <taxon>Bacillota</taxon>
        <taxon>Bacilli</taxon>
        <taxon>Bacillales</taxon>
        <taxon>Bacillaceae</taxon>
        <taxon>Metabacillus</taxon>
    </lineage>
</organism>
<dbReference type="AlphaFoldDB" id="A0A6I2M5N7"/>
<reference evidence="1 2" key="1">
    <citation type="submission" date="2019-11" db="EMBL/GenBank/DDBJ databases">
        <title>Bacillus idriensis genome.</title>
        <authorList>
            <person name="Konopka E.N."/>
            <person name="Newman J.D."/>
        </authorList>
    </citation>
    <scope>NUCLEOTIDE SEQUENCE [LARGE SCALE GENOMIC DNA]</scope>
    <source>
        <strain evidence="1 2">DSM 19097</strain>
    </source>
</reference>
<sequence>MRSLQDSLYNWLSIKVVADARPEDTAAVDTFRLFDELLKENHDLADVKVHKDDIMYLVNYTLNGEPKSSRFPAELIDSMIDQIEAEPEKYQNYK</sequence>
<gene>
    <name evidence="1" type="ORF">GJU41_05940</name>
</gene>
<keyword evidence="2" id="KW-1185">Reference proteome</keyword>
<proteinExistence type="predicted"/>
<name>A0A6I2M5N7_9BACI</name>
<comment type="caution">
    <text evidence="1">The sequence shown here is derived from an EMBL/GenBank/DDBJ whole genome shotgun (WGS) entry which is preliminary data.</text>
</comment>
<protein>
    <submittedName>
        <fullName evidence="1">Uncharacterized protein</fullName>
    </submittedName>
</protein>
<accession>A0A6I2M5N7</accession>